<proteinExistence type="predicted"/>
<dbReference type="PANTHER" id="PTHR32301">
    <property type="entry name" value="COUNTIN RECEPTOR CNR3-RELATED"/>
    <property type="match status" value="1"/>
</dbReference>
<sequence length="244" mass="27200">MKEINRIYRTEVIWKPERVAEDYDPEDSCPINLDFVLGCNNWRHGDRRRKIFCMLSAVIFILILVAAIIAYDSLSVSSVGSAFEMKRSISWNDGLQNEYTDIQHSFAFGNEDISSMHMTETIPLPIIIQDNIADVDEPRRDDDVTYFFHIPRTAGASVKDILGSCAGLTTASDVGARDGHRFDANLTVVLDELGSKYVNVDTSTVDGIARAKKLGLVESGLADVVVTQYLYAGATLFNPERRGR</sequence>
<dbReference type="PANTHER" id="PTHR32301:SF6">
    <property type="entry name" value="GOLVESIN-RELATED"/>
    <property type="match status" value="1"/>
</dbReference>
<gene>
    <name evidence="2" type="ORF">HJC23_000023</name>
</gene>
<keyword evidence="1" id="KW-0812">Transmembrane</keyword>
<comment type="caution">
    <text evidence="2">The sequence shown here is derived from an EMBL/GenBank/DDBJ whole genome shotgun (WGS) entry which is preliminary data.</text>
</comment>
<dbReference type="AlphaFoldDB" id="A0ABD3P198"/>
<dbReference type="InterPro" id="IPR053259">
    <property type="entry name" value="Golvesin-related_Golgi"/>
</dbReference>
<organism evidence="2 3">
    <name type="scientific">Cyclotella cryptica</name>
    <dbReference type="NCBI Taxonomy" id="29204"/>
    <lineage>
        <taxon>Eukaryota</taxon>
        <taxon>Sar</taxon>
        <taxon>Stramenopiles</taxon>
        <taxon>Ochrophyta</taxon>
        <taxon>Bacillariophyta</taxon>
        <taxon>Coscinodiscophyceae</taxon>
        <taxon>Thalassiosirophycidae</taxon>
        <taxon>Stephanodiscales</taxon>
        <taxon>Stephanodiscaceae</taxon>
        <taxon>Cyclotella</taxon>
    </lineage>
</organism>
<dbReference type="Proteomes" id="UP001516023">
    <property type="component" value="Unassembled WGS sequence"/>
</dbReference>
<evidence type="ECO:0000313" key="3">
    <source>
        <dbReference type="Proteomes" id="UP001516023"/>
    </source>
</evidence>
<feature type="transmembrane region" description="Helical" evidence="1">
    <location>
        <begin position="51"/>
        <end position="71"/>
    </location>
</feature>
<evidence type="ECO:0000256" key="1">
    <source>
        <dbReference type="SAM" id="Phobius"/>
    </source>
</evidence>
<protein>
    <submittedName>
        <fullName evidence="2">Uncharacterized protein</fullName>
    </submittedName>
</protein>
<name>A0ABD3P198_9STRA</name>
<keyword evidence="3" id="KW-1185">Reference proteome</keyword>
<keyword evidence="1" id="KW-1133">Transmembrane helix</keyword>
<dbReference type="EMBL" id="JABMIG020000313">
    <property type="protein sequence ID" value="KAL3781538.1"/>
    <property type="molecule type" value="Genomic_DNA"/>
</dbReference>
<accession>A0ABD3P198</accession>
<evidence type="ECO:0000313" key="2">
    <source>
        <dbReference type="EMBL" id="KAL3781538.1"/>
    </source>
</evidence>
<reference evidence="2 3" key="1">
    <citation type="journal article" date="2020" name="G3 (Bethesda)">
        <title>Improved Reference Genome for Cyclotella cryptica CCMP332, a Model for Cell Wall Morphogenesis, Salinity Adaptation, and Lipid Production in Diatoms (Bacillariophyta).</title>
        <authorList>
            <person name="Roberts W.R."/>
            <person name="Downey K.M."/>
            <person name="Ruck E.C."/>
            <person name="Traller J.C."/>
            <person name="Alverson A.J."/>
        </authorList>
    </citation>
    <scope>NUCLEOTIDE SEQUENCE [LARGE SCALE GENOMIC DNA]</scope>
    <source>
        <strain evidence="2 3">CCMP332</strain>
    </source>
</reference>
<keyword evidence="1" id="KW-0472">Membrane</keyword>